<reference evidence="1 2" key="1">
    <citation type="journal article" date="2016" name="Appl. Microbiol. Biotechnol.">
        <title>Characterization of T-DNA insertion mutants with decreased virulence in the entomopathogenic fungus Beauveria bassiana JEF-007.</title>
        <authorList>
            <person name="Kim S."/>
            <person name="Lee S.J."/>
            <person name="Nai Y.S."/>
            <person name="Yu J.S."/>
            <person name="Lee M.R."/>
            <person name="Yang Y.T."/>
            <person name="Kim J.S."/>
        </authorList>
    </citation>
    <scope>NUCLEOTIDE SEQUENCE [LARGE SCALE GENOMIC DNA]</scope>
    <source>
        <strain evidence="1 2">JEF-007</strain>
    </source>
</reference>
<proteinExistence type="predicted"/>
<protein>
    <submittedName>
        <fullName evidence="1">Uncharacterized protein</fullName>
    </submittedName>
</protein>
<gene>
    <name evidence="1" type="ORF">BM221_005690</name>
</gene>
<evidence type="ECO:0000313" key="2">
    <source>
        <dbReference type="Proteomes" id="UP000235728"/>
    </source>
</evidence>
<dbReference type="EMBL" id="MRVG01000005">
    <property type="protein sequence ID" value="PMB69104.1"/>
    <property type="molecule type" value="Genomic_DNA"/>
</dbReference>
<organism evidence="1 2">
    <name type="scientific">Beauveria bassiana</name>
    <name type="common">White muscardine disease fungus</name>
    <name type="synonym">Tritirachium shiotae</name>
    <dbReference type="NCBI Taxonomy" id="176275"/>
    <lineage>
        <taxon>Eukaryota</taxon>
        <taxon>Fungi</taxon>
        <taxon>Dikarya</taxon>
        <taxon>Ascomycota</taxon>
        <taxon>Pezizomycotina</taxon>
        <taxon>Sordariomycetes</taxon>
        <taxon>Hypocreomycetidae</taxon>
        <taxon>Hypocreales</taxon>
        <taxon>Cordycipitaceae</taxon>
        <taxon>Beauveria</taxon>
    </lineage>
</organism>
<dbReference type="Proteomes" id="UP000235728">
    <property type="component" value="Unassembled WGS sequence"/>
</dbReference>
<sequence length="203" mass="22321">MALIVLVNGVGDGITSAERREAAQQTVLARAFPEADVLVFNSVYDQGSAPGYDYFLQKALDAIESLQNFIDHSGAGSDSTRDGVLPKRIVFVALNIGAALVKQILLLASEDVKHHWIVLQTVALHFAESPSYTDPELWRRFFSRLLSTNKLSILDLFPHLDVLPKALAHLEVQFSAISGSFDQKTYDGTNEGVYDVTDKILDS</sequence>
<comment type="caution">
    <text evidence="1">The sequence shown here is derived from an EMBL/GenBank/DDBJ whole genome shotgun (WGS) entry which is preliminary data.</text>
</comment>
<accession>A0A2N6NPC3</accession>
<dbReference type="AlphaFoldDB" id="A0A2N6NPC3"/>
<name>A0A2N6NPC3_BEABA</name>
<evidence type="ECO:0000313" key="1">
    <source>
        <dbReference type="EMBL" id="PMB69104.1"/>
    </source>
</evidence>